<protein>
    <submittedName>
        <fullName evidence="2">Uncharacterized protein</fullName>
    </submittedName>
</protein>
<keyword evidence="1" id="KW-0812">Transmembrane</keyword>
<evidence type="ECO:0000313" key="2">
    <source>
        <dbReference type="EMBL" id="PNT10412.1"/>
    </source>
</evidence>
<dbReference type="AlphaFoldDB" id="A0A2K1YBK4"/>
<evidence type="ECO:0000313" key="3">
    <source>
        <dbReference type="Proteomes" id="UP000006729"/>
    </source>
</evidence>
<dbReference type="EMBL" id="CM009301">
    <property type="protein sequence ID" value="PNT10412.1"/>
    <property type="molecule type" value="Genomic_DNA"/>
</dbReference>
<keyword evidence="1" id="KW-0472">Membrane</keyword>
<feature type="transmembrane region" description="Helical" evidence="1">
    <location>
        <begin position="75"/>
        <end position="94"/>
    </location>
</feature>
<proteinExistence type="predicted"/>
<dbReference type="Proteomes" id="UP000006729">
    <property type="component" value="Chromosome 12"/>
</dbReference>
<dbReference type="STRING" id="3694.A0A2K1YBK4"/>
<gene>
    <name evidence="2" type="ORF">POPTR_012G099700</name>
</gene>
<accession>A0A2K1YBK4</accession>
<evidence type="ECO:0000256" key="1">
    <source>
        <dbReference type="SAM" id="Phobius"/>
    </source>
</evidence>
<reference evidence="2 3" key="1">
    <citation type="journal article" date="2006" name="Science">
        <title>The genome of black cottonwood, Populus trichocarpa (Torr. &amp; Gray).</title>
        <authorList>
            <person name="Tuskan G.A."/>
            <person name="Difazio S."/>
            <person name="Jansson S."/>
            <person name="Bohlmann J."/>
            <person name="Grigoriev I."/>
            <person name="Hellsten U."/>
            <person name="Putnam N."/>
            <person name="Ralph S."/>
            <person name="Rombauts S."/>
            <person name="Salamov A."/>
            <person name="Schein J."/>
            <person name="Sterck L."/>
            <person name="Aerts A."/>
            <person name="Bhalerao R.R."/>
            <person name="Bhalerao R.P."/>
            <person name="Blaudez D."/>
            <person name="Boerjan W."/>
            <person name="Brun A."/>
            <person name="Brunner A."/>
            <person name="Busov V."/>
            <person name="Campbell M."/>
            <person name="Carlson J."/>
            <person name="Chalot M."/>
            <person name="Chapman J."/>
            <person name="Chen G.L."/>
            <person name="Cooper D."/>
            <person name="Coutinho P.M."/>
            <person name="Couturier J."/>
            <person name="Covert S."/>
            <person name="Cronk Q."/>
            <person name="Cunningham R."/>
            <person name="Davis J."/>
            <person name="Degroeve S."/>
            <person name="Dejardin A."/>
            <person name="Depamphilis C."/>
            <person name="Detter J."/>
            <person name="Dirks B."/>
            <person name="Dubchak I."/>
            <person name="Duplessis S."/>
            <person name="Ehlting J."/>
            <person name="Ellis B."/>
            <person name="Gendler K."/>
            <person name="Goodstein D."/>
            <person name="Gribskov M."/>
            <person name="Grimwood J."/>
            <person name="Groover A."/>
            <person name="Gunter L."/>
            <person name="Hamberger B."/>
            <person name="Heinze B."/>
            <person name="Helariutta Y."/>
            <person name="Henrissat B."/>
            <person name="Holligan D."/>
            <person name="Holt R."/>
            <person name="Huang W."/>
            <person name="Islam-Faridi N."/>
            <person name="Jones S."/>
            <person name="Jones-Rhoades M."/>
            <person name="Jorgensen R."/>
            <person name="Joshi C."/>
            <person name="Kangasjarvi J."/>
            <person name="Karlsson J."/>
            <person name="Kelleher C."/>
            <person name="Kirkpatrick R."/>
            <person name="Kirst M."/>
            <person name="Kohler A."/>
            <person name="Kalluri U."/>
            <person name="Larimer F."/>
            <person name="Leebens-Mack J."/>
            <person name="Leple J.C."/>
            <person name="Locascio P."/>
            <person name="Lou Y."/>
            <person name="Lucas S."/>
            <person name="Martin F."/>
            <person name="Montanini B."/>
            <person name="Napoli C."/>
            <person name="Nelson D.R."/>
            <person name="Nelson C."/>
            <person name="Nieminen K."/>
            <person name="Nilsson O."/>
            <person name="Pereda V."/>
            <person name="Peter G."/>
            <person name="Philippe R."/>
            <person name="Pilate G."/>
            <person name="Poliakov A."/>
            <person name="Razumovskaya J."/>
            <person name="Richardson P."/>
            <person name="Rinaldi C."/>
            <person name="Ritland K."/>
            <person name="Rouze P."/>
            <person name="Ryaboy D."/>
            <person name="Schmutz J."/>
            <person name="Schrader J."/>
            <person name="Segerman B."/>
            <person name="Shin H."/>
            <person name="Siddiqui A."/>
            <person name="Sterky F."/>
            <person name="Terry A."/>
            <person name="Tsai C.J."/>
            <person name="Uberbacher E."/>
            <person name="Unneberg P."/>
            <person name="Vahala J."/>
            <person name="Wall K."/>
            <person name="Wessler S."/>
            <person name="Yang G."/>
            <person name="Yin T."/>
            <person name="Douglas C."/>
            <person name="Marra M."/>
            <person name="Sandberg G."/>
            <person name="Van de Peer Y."/>
            <person name="Rokhsar D."/>
        </authorList>
    </citation>
    <scope>NUCLEOTIDE SEQUENCE [LARGE SCALE GENOMIC DNA]</scope>
    <source>
        <strain evidence="3">cv. Nisqually</strain>
    </source>
</reference>
<name>A0A2K1YBK4_POPTR</name>
<sequence length="99" mass="10697">MKPDGILFSNGPGDPYVVPCAVVTVKELLGRVLEFVRAISCLARNRPGGTSAPPPPPLAGKDSAVFQLGRQNISAWIYLQVVMFVLILIYASVYSQRHG</sequence>
<organism evidence="2 3">
    <name type="scientific">Populus trichocarpa</name>
    <name type="common">Western balsam poplar</name>
    <name type="synonym">Populus balsamifera subsp. trichocarpa</name>
    <dbReference type="NCBI Taxonomy" id="3694"/>
    <lineage>
        <taxon>Eukaryota</taxon>
        <taxon>Viridiplantae</taxon>
        <taxon>Streptophyta</taxon>
        <taxon>Embryophyta</taxon>
        <taxon>Tracheophyta</taxon>
        <taxon>Spermatophyta</taxon>
        <taxon>Magnoliopsida</taxon>
        <taxon>eudicotyledons</taxon>
        <taxon>Gunneridae</taxon>
        <taxon>Pentapetalae</taxon>
        <taxon>rosids</taxon>
        <taxon>fabids</taxon>
        <taxon>Malpighiales</taxon>
        <taxon>Salicaceae</taxon>
        <taxon>Saliceae</taxon>
        <taxon>Populus</taxon>
    </lineage>
</organism>
<keyword evidence="3" id="KW-1185">Reference proteome</keyword>
<dbReference type="InParanoid" id="A0A2K1YBK4"/>
<keyword evidence="1" id="KW-1133">Transmembrane helix</keyword>